<evidence type="ECO:0008006" key="5">
    <source>
        <dbReference type="Google" id="ProtNLM"/>
    </source>
</evidence>
<evidence type="ECO:0000313" key="3">
    <source>
        <dbReference type="EMBL" id="RBQ15844.1"/>
    </source>
</evidence>
<dbReference type="SUPFAM" id="SSF51556">
    <property type="entry name" value="Metallo-dependent hydrolases"/>
    <property type="match status" value="2"/>
</dbReference>
<dbReference type="InterPro" id="IPR032466">
    <property type="entry name" value="Metal_Hydrolase"/>
</dbReference>
<dbReference type="GO" id="GO:0016810">
    <property type="term" value="F:hydrolase activity, acting on carbon-nitrogen (but not peptide) bonds"/>
    <property type="evidence" value="ECO:0007669"/>
    <property type="project" value="InterPro"/>
</dbReference>
<dbReference type="EMBL" id="QMEY01000020">
    <property type="protein sequence ID" value="RBQ15844.1"/>
    <property type="molecule type" value="Genomic_DNA"/>
</dbReference>
<name>A0A366LRA8_9ACTN</name>
<dbReference type="PANTHER" id="PTHR43135:SF3">
    <property type="entry name" value="ALPHA-D-RIBOSE 1-METHYLPHOSPHONATE 5-TRIPHOSPHATE DIPHOSPHATASE"/>
    <property type="match status" value="1"/>
</dbReference>
<dbReference type="Gene3D" id="2.30.40.10">
    <property type="entry name" value="Urease, subunit C, domain 1"/>
    <property type="match status" value="2"/>
</dbReference>
<comment type="caution">
    <text evidence="3">The sequence shown here is derived from an EMBL/GenBank/DDBJ whole genome shotgun (WGS) entry which is preliminary data.</text>
</comment>
<evidence type="ECO:0000313" key="4">
    <source>
        <dbReference type="Proteomes" id="UP000253303"/>
    </source>
</evidence>
<accession>A0A366LRA8</accession>
<organism evidence="3 4">
    <name type="scientific">Spongiactinospora rosea</name>
    <dbReference type="NCBI Taxonomy" id="2248750"/>
    <lineage>
        <taxon>Bacteria</taxon>
        <taxon>Bacillati</taxon>
        <taxon>Actinomycetota</taxon>
        <taxon>Actinomycetes</taxon>
        <taxon>Streptosporangiales</taxon>
        <taxon>Streptosporangiaceae</taxon>
        <taxon>Spongiactinospora</taxon>
    </lineage>
</organism>
<feature type="domain" description="Amidohydrolase 3" evidence="2">
    <location>
        <begin position="42"/>
        <end position="76"/>
    </location>
</feature>
<evidence type="ECO:0000259" key="2">
    <source>
        <dbReference type="Pfam" id="PF07969"/>
    </source>
</evidence>
<protein>
    <recommendedName>
        <fullName evidence="5">Amidohydrolase family protein</fullName>
    </recommendedName>
</protein>
<dbReference type="InterPro" id="IPR013108">
    <property type="entry name" value="Amidohydro_3"/>
</dbReference>
<dbReference type="OrthoDB" id="3514520at2"/>
<dbReference type="Gene3D" id="3.20.20.140">
    <property type="entry name" value="Metal-dependent hydrolases"/>
    <property type="match status" value="2"/>
</dbReference>
<proteinExistence type="predicted"/>
<dbReference type="InterPro" id="IPR006680">
    <property type="entry name" value="Amidohydro-rel"/>
</dbReference>
<dbReference type="InterPro" id="IPR011059">
    <property type="entry name" value="Metal-dep_hydrolase_composite"/>
</dbReference>
<dbReference type="SUPFAM" id="SSF51338">
    <property type="entry name" value="Composite domain of metallo-dependent hydrolases"/>
    <property type="match status" value="1"/>
</dbReference>
<dbReference type="Pfam" id="PF07969">
    <property type="entry name" value="Amidohydro_3"/>
    <property type="match status" value="1"/>
</dbReference>
<dbReference type="InterPro" id="IPR051781">
    <property type="entry name" value="Metallo-dep_Hydrolase"/>
</dbReference>
<reference evidence="3 4" key="1">
    <citation type="submission" date="2018-06" db="EMBL/GenBank/DDBJ databases">
        <title>Sphaerisporangium craniellae sp. nov., isolated from a marine sponge in the South China Sea.</title>
        <authorList>
            <person name="Li L."/>
        </authorList>
    </citation>
    <scope>NUCLEOTIDE SEQUENCE [LARGE SCALE GENOMIC DNA]</scope>
    <source>
        <strain evidence="3 4">LHW63015</strain>
    </source>
</reference>
<dbReference type="Proteomes" id="UP000253303">
    <property type="component" value="Unassembled WGS sequence"/>
</dbReference>
<gene>
    <name evidence="3" type="ORF">DP939_33070</name>
</gene>
<evidence type="ECO:0000259" key="1">
    <source>
        <dbReference type="Pfam" id="PF01979"/>
    </source>
</evidence>
<dbReference type="PANTHER" id="PTHR43135">
    <property type="entry name" value="ALPHA-D-RIBOSE 1-METHYLPHOSPHONATE 5-TRIPHOSPHATE DIPHOSPHATASE"/>
    <property type="match status" value="1"/>
</dbReference>
<feature type="domain" description="Amidohydrolase-related" evidence="1">
    <location>
        <begin position="87"/>
        <end position="185"/>
    </location>
</feature>
<keyword evidence="4" id="KW-1185">Reference proteome</keyword>
<dbReference type="Pfam" id="PF01979">
    <property type="entry name" value="Amidohydro_1"/>
    <property type="match status" value="1"/>
</dbReference>
<dbReference type="AlphaFoldDB" id="A0A366LRA8"/>
<sequence>MTRTVLRGGRVFDGSGAETTLTDIAIESGRIAALGTGLDGDEVIDATGALVAPGLIDAHVHAMFAGMDFAKIQSQPFSLPFYEAIGNLRRLLDSGVTTARDAGGTDSGVFAHGSSHRELTMLVQAGMTPPQALHAATGSAAGLLELDDVGRIAVGCAADLIVLDGDAWDFTRYSGNLAMVIQGGTVRRDHRRPATRT</sequence>
<dbReference type="RefSeq" id="WP_113984765.1">
    <property type="nucleotide sequence ID" value="NZ_QMEY01000020.1"/>
</dbReference>